<feature type="transmembrane region" description="Helical" evidence="6">
    <location>
        <begin position="404"/>
        <end position="423"/>
    </location>
</feature>
<evidence type="ECO:0000259" key="7">
    <source>
        <dbReference type="PROSITE" id="PS50156"/>
    </source>
</evidence>
<evidence type="ECO:0000256" key="1">
    <source>
        <dbReference type="ARBA" id="ARBA00004651"/>
    </source>
</evidence>
<keyword evidence="3 6" id="KW-0812">Transmembrane</keyword>
<feature type="transmembrane region" description="Helical" evidence="6">
    <location>
        <begin position="709"/>
        <end position="735"/>
    </location>
</feature>
<keyword evidence="9" id="KW-1185">Reference proteome</keyword>
<gene>
    <name evidence="8" type="ORF">LX80_02335</name>
</gene>
<keyword evidence="5 6" id="KW-0472">Membrane</keyword>
<dbReference type="RefSeq" id="WP_111296664.1">
    <property type="nucleotide sequence ID" value="NZ_QKZV01000008.1"/>
</dbReference>
<keyword evidence="2" id="KW-1003">Cell membrane</keyword>
<dbReference type="InterPro" id="IPR050545">
    <property type="entry name" value="Mycobact_MmpL"/>
</dbReference>
<dbReference type="PROSITE" id="PS50156">
    <property type="entry name" value="SSD"/>
    <property type="match status" value="2"/>
</dbReference>
<proteinExistence type="predicted"/>
<evidence type="ECO:0000256" key="6">
    <source>
        <dbReference type="SAM" id="Phobius"/>
    </source>
</evidence>
<accession>A0A2W7RKV1</accession>
<evidence type="ECO:0000256" key="2">
    <source>
        <dbReference type="ARBA" id="ARBA00022475"/>
    </source>
</evidence>
<feature type="transmembrane region" description="Helical" evidence="6">
    <location>
        <begin position="640"/>
        <end position="662"/>
    </location>
</feature>
<comment type="caution">
    <text evidence="8">The sequence shown here is derived from an EMBL/GenBank/DDBJ whole genome shotgun (WGS) entry which is preliminary data.</text>
</comment>
<evidence type="ECO:0000313" key="8">
    <source>
        <dbReference type="EMBL" id="PZX60851.1"/>
    </source>
</evidence>
<dbReference type="GO" id="GO:0005886">
    <property type="term" value="C:plasma membrane"/>
    <property type="evidence" value="ECO:0007669"/>
    <property type="project" value="UniProtKB-SubCell"/>
</dbReference>
<protein>
    <recommendedName>
        <fullName evidence="7">SSD domain-containing protein</fullName>
    </recommendedName>
</protein>
<feature type="transmembrane region" description="Helical" evidence="6">
    <location>
        <begin position="245"/>
        <end position="265"/>
    </location>
</feature>
<dbReference type="Pfam" id="PF03176">
    <property type="entry name" value="MMPL"/>
    <property type="match status" value="2"/>
</dbReference>
<evidence type="ECO:0000313" key="9">
    <source>
        <dbReference type="Proteomes" id="UP000249720"/>
    </source>
</evidence>
<evidence type="ECO:0000256" key="5">
    <source>
        <dbReference type="ARBA" id="ARBA00023136"/>
    </source>
</evidence>
<evidence type="ECO:0000256" key="3">
    <source>
        <dbReference type="ARBA" id="ARBA00022692"/>
    </source>
</evidence>
<dbReference type="SUPFAM" id="SSF82866">
    <property type="entry name" value="Multidrug efflux transporter AcrB transmembrane domain"/>
    <property type="match status" value="2"/>
</dbReference>
<keyword evidence="4 6" id="KW-1133">Transmembrane helix</keyword>
<feature type="domain" description="SSD" evidence="7">
    <location>
        <begin position="640"/>
        <end position="766"/>
    </location>
</feature>
<dbReference type="Proteomes" id="UP000249720">
    <property type="component" value="Unassembled WGS sequence"/>
</dbReference>
<comment type="subcellular location">
    <subcellularLocation>
        <location evidence="1">Cell membrane</location>
        <topology evidence="1">Multi-pass membrane protein</topology>
    </subcellularLocation>
</comment>
<feature type="transmembrane region" description="Helical" evidence="6">
    <location>
        <begin position="668"/>
        <end position="688"/>
    </location>
</feature>
<feature type="transmembrane region" description="Helical" evidence="6">
    <location>
        <begin position="271"/>
        <end position="292"/>
    </location>
</feature>
<dbReference type="PANTHER" id="PTHR33406">
    <property type="entry name" value="MEMBRANE PROTEIN MJ1562-RELATED"/>
    <property type="match status" value="1"/>
</dbReference>
<feature type="transmembrane region" description="Helical" evidence="6">
    <location>
        <begin position="617"/>
        <end position="633"/>
    </location>
</feature>
<feature type="transmembrane region" description="Helical" evidence="6">
    <location>
        <begin position="313"/>
        <end position="336"/>
    </location>
</feature>
<feature type="transmembrane region" description="Helical" evidence="6">
    <location>
        <begin position="741"/>
        <end position="765"/>
    </location>
</feature>
<sequence>MWYSLGKFIIKNRVVLLAALLLFIGFMSWQASKVQMSYDFTKAIPTNNKKYQEYESFLKTFGSDAGVMVIGIQDSAFYTTKVFNAVAALGKSLKTISAVQNVLSIPDAFNLVKDSATEALVPQKIFHYPYTQQDSLNVAVNQFNNLPFYRNLLYNPDTHAYLMAVTLNNDTVNSKARTFLMQRIQQKIQQFEQQSGIQAHISGLPYIRTVMSNRIKQEMNWFIFGSFLLSAITLFLFFRSISTTIMSLLVVGFGVVSTLGTMVLVGYKITLLTALIPSLIVVIGIPNCIYFLNKYHLAYRDTGNKEQALTQMIGRMGIVTLFCNLAAAIGFAVFALTKSQLLKEFGVVSGINIMLLFFISLIFIPIVLSYLPEPKARHIRYLDNKILEKILVNIERWALYHAKWVYGVTIVVTIIAIAGIFRLKSESYIVDDLPKNDKIYTDLKWFENNFKGIMPLEIIVDTKKKMGLVRSTRPLQKIDEFSQYIAQNPNTAKPLSIVQGLKFAKQAYFDGDSASYTVPYESDMIFLAPYLRAKADTSNKSGFSKLMNSFMDADKEKARISVNMKDVGSTELQKLIHQFQQKADKIFDTADYKITFTGSSVTFLEGSSFIIHGLKDSIFWAFLLIALAMFLLFKSMRILICSLIPNLIPLVITAGLMGWLNIPLKPSTVLVFSVALGIVIDVTIRFLVNYKQELPHYNGQVKQTIVQTIRYTGVSIIYTSLVLIAGFVIFCFSNFGGTQVLGWLTSFTLVMGTLTNLILLPVLLISVAKKSQKKNEATLSSIK</sequence>
<dbReference type="InterPro" id="IPR004869">
    <property type="entry name" value="MMPL_dom"/>
</dbReference>
<dbReference type="PANTHER" id="PTHR33406:SF12">
    <property type="entry name" value="BLR2997 PROTEIN"/>
    <property type="match status" value="1"/>
</dbReference>
<dbReference type="InterPro" id="IPR000731">
    <property type="entry name" value="SSD"/>
</dbReference>
<feature type="transmembrane region" description="Helical" evidence="6">
    <location>
        <begin position="348"/>
        <end position="371"/>
    </location>
</feature>
<feature type="domain" description="SSD" evidence="7">
    <location>
        <begin position="245"/>
        <end position="370"/>
    </location>
</feature>
<feature type="transmembrane region" description="Helical" evidence="6">
    <location>
        <begin position="219"/>
        <end position="238"/>
    </location>
</feature>
<dbReference type="Gene3D" id="1.20.1640.10">
    <property type="entry name" value="Multidrug efflux transporter AcrB transmembrane domain"/>
    <property type="match status" value="2"/>
</dbReference>
<dbReference type="EMBL" id="QKZV01000008">
    <property type="protein sequence ID" value="PZX60851.1"/>
    <property type="molecule type" value="Genomic_DNA"/>
</dbReference>
<organism evidence="8 9">
    <name type="scientific">Hydrotalea sandarakina</name>
    <dbReference type="NCBI Taxonomy" id="1004304"/>
    <lineage>
        <taxon>Bacteria</taxon>
        <taxon>Pseudomonadati</taxon>
        <taxon>Bacteroidota</taxon>
        <taxon>Chitinophagia</taxon>
        <taxon>Chitinophagales</taxon>
        <taxon>Chitinophagaceae</taxon>
        <taxon>Hydrotalea</taxon>
    </lineage>
</organism>
<dbReference type="AlphaFoldDB" id="A0A2W7RKV1"/>
<name>A0A2W7RKV1_9BACT</name>
<evidence type="ECO:0000256" key="4">
    <source>
        <dbReference type="ARBA" id="ARBA00022989"/>
    </source>
</evidence>
<dbReference type="OrthoDB" id="9805018at2"/>
<reference evidence="8 9" key="1">
    <citation type="submission" date="2018-06" db="EMBL/GenBank/DDBJ databases">
        <title>Genomic Encyclopedia of Archaeal and Bacterial Type Strains, Phase II (KMG-II): from individual species to whole genera.</title>
        <authorList>
            <person name="Goeker M."/>
        </authorList>
    </citation>
    <scope>NUCLEOTIDE SEQUENCE [LARGE SCALE GENOMIC DNA]</scope>
    <source>
        <strain evidence="8 9">DSM 23241</strain>
    </source>
</reference>